<dbReference type="EMBL" id="JH597755">
    <property type="protein sequence ID" value="EHP71259.1"/>
    <property type="molecule type" value="Genomic_DNA"/>
</dbReference>
<proteinExistence type="predicted"/>
<feature type="transmembrane region" description="Helical" evidence="1">
    <location>
        <begin position="232"/>
        <end position="255"/>
    </location>
</feature>
<evidence type="ECO:0000313" key="3">
    <source>
        <dbReference type="EMBL" id="EHP71259.1"/>
    </source>
</evidence>
<dbReference type="Pfam" id="PF00535">
    <property type="entry name" value="Glycos_transf_2"/>
    <property type="match status" value="1"/>
</dbReference>
<dbReference type="Proteomes" id="UP000003980">
    <property type="component" value="Unassembled WGS sequence"/>
</dbReference>
<keyword evidence="4" id="KW-1185">Reference proteome</keyword>
<accession>H2C0J7</accession>
<dbReference type="Gene3D" id="3.90.550.10">
    <property type="entry name" value="Spore Coat Polysaccharide Biosynthesis Protein SpsA, Chain A"/>
    <property type="match status" value="1"/>
</dbReference>
<dbReference type="HOGENOM" id="CLU_033536_7_3_2"/>
<dbReference type="AlphaFoldDB" id="H2C0J7"/>
<dbReference type="CDD" id="cd04179">
    <property type="entry name" value="DPM_DPG-synthase_like"/>
    <property type="match status" value="1"/>
</dbReference>
<reference evidence="3 4" key="1">
    <citation type="submission" date="2012-01" db="EMBL/GenBank/DDBJ databases">
        <title>Improved High-Quality Draft sequence of Metallosphaera yellowstonensis MK1.</title>
        <authorList>
            <consortium name="US DOE Joint Genome Institute"/>
            <person name="Lucas S."/>
            <person name="Han J."/>
            <person name="Cheng J.-F."/>
            <person name="Goodwin L."/>
            <person name="Pitluck S."/>
            <person name="Peters L."/>
            <person name="Teshima H."/>
            <person name="Detter J.C."/>
            <person name="Han C."/>
            <person name="Tapia R."/>
            <person name="Land M."/>
            <person name="Hauser L."/>
            <person name="Kyrpides N."/>
            <person name="Kozubal M."/>
            <person name="Macur R.E."/>
            <person name="Jay Z."/>
            <person name="Inskeep W."/>
            <person name="Woyke T."/>
        </authorList>
    </citation>
    <scope>NUCLEOTIDE SEQUENCE [LARGE SCALE GENOMIC DNA]</scope>
    <source>
        <strain evidence="3 4">MK1</strain>
    </source>
</reference>
<keyword evidence="1" id="KW-0472">Membrane</keyword>
<evidence type="ECO:0000256" key="1">
    <source>
        <dbReference type="SAM" id="Phobius"/>
    </source>
</evidence>
<dbReference type="OrthoDB" id="11098at2157"/>
<name>H2C0J7_9CREN</name>
<dbReference type="PANTHER" id="PTHR48090">
    <property type="entry name" value="UNDECAPRENYL-PHOSPHATE 4-DEOXY-4-FORMAMIDO-L-ARABINOSE TRANSFERASE-RELATED"/>
    <property type="match status" value="1"/>
</dbReference>
<keyword evidence="3" id="KW-0808">Transferase</keyword>
<sequence length="303" mass="33683">MTVQSNDYLNPGTPSPNDITVVLAALNEEEAIGEVIDKLREEGFENIIVIDGYSTDGTINIAVSKKVKVIQQHWEGKAGAIKTALDYVLTPYVVFMDADGTYSPSDIYKLLIHAKKYVEVIGKRDRDGISRLHKIGNSLINKLFSLVFSTDVGDVLSGMYLIKTDVARQFSLNSKSFEIEVEIASQALQRGKVTYVPIRYGKRKGRAKLSSYKDGLKILLYILKMAKDQNPVLFYSILVTSLVLPGSLLLGYTILEYMLHGIFHSGYALIAVTLILIGMQGLTTMGISSMIKRLEYSISKEKR</sequence>
<evidence type="ECO:0000313" key="4">
    <source>
        <dbReference type="Proteomes" id="UP000003980"/>
    </source>
</evidence>
<organism evidence="3 4">
    <name type="scientific">Metallosphaera yellowstonensis MK1</name>
    <dbReference type="NCBI Taxonomy" id="671065"/>
    <lineage>
        <taxon>Archaea</taxon>
        <taxon>Thermoproteota</taxon>
        <taxon>Thermoprotei</taxon>
        <taxon>Sulfolobales</taxon>
        <taxon>Sulfolobaceae</taxon>
        <taxon>Metallosphaera</taxon>
    </lineage>
</organism>
<dbReference type="PANTHER" id="PTHR48090:SF7">
    <property type="entry name" value="RFBJ PROTEIN"/>
    <property type="match status" value="1"/>
</dbReference>
<dbReference type="STRING" id="671065.MetMK1DRAFT_00000680"/>
<dbReference type="eggNOG" id="arCOG00894">
    <property type="taxonomic scope" value="Archaea"/>
</dbReference>
<evidence type="ECO:0000259" key="2">
    <source>
        <dbReference type="Pfam" id="PF00535"/>
    </source>
</evidence>
<dbReference type="GO" id="GO:0016740">
    <property type="term" value="F:transferase activity"/>
    <property type="evidence" value="ECO:0007669"/>
    <property type="project" value="UniProtKB-KW"/>
</dbReference>
<feature type="transmembrane region" description="Helical" evidence="1">
    <location>
        <begin position="267"/>
        <end position="291"/>
    </location>
</feature>
<dbReference type="RefSeq" id="WP_009069373.1">
    <property type="nucleotide sequence ID" value="NZ_JH597755.1"/>
</dbReference>
<keyword evidence="1" id="KW-1133">Transmembrane helix</keyword>
<dbReference type="InterPro" id="IPR029044">
    <property type="entry name" value="Nucleotide-diphossugar_trans"/>
</dbReference>
<dbReference type="SUPFAM" id="SSF53448">
    <property type="entry name" value="Nucleotide-diphospho-sugar transferases"/>
    <property type="match status" value="1"/>
</dbReference>
<protein>
    <submittedName>
        <fullName evidence="3">Glycosyl transferase</fullName>
    </submittedName>
</protein>
<keyword evidence="1" id="KW-0812">Transmembrane</keyword>
<feature type="domain" description="Glycosyltransferase 2-like" evidence="2">
    <location>
        <begin position="20"/>
        <end position="139"/>
    </location>
</feature>
<gene>
    <name evidence="3" type="ORF">MetMK1DRAFT_00000680</name>
</gene>
<dbReference type="InterPro" id="IPR050256">
    <property type="entry name" value="Glycosyltransferase_2"/>
</dbReference>
<dbReference type="InterPro" id="IPR001173">
    <property type="entry name" value="Glyco_trans_2-like"/>
</dbReference>